<dbReference type="EMBL" id="FPCG01000001">
    <property type="protein sequence ID" value="SFV20201.1"/>
    <property type="molecule type" value="Genomic_DNA"/>
</dbReference>
<gene>
    <name evidence="2" type="ORF">SAMN04487966_101218</name>
</gene>
<dbReference type="PANTHER" id="PTHR11735:SF11">
    <property type="entry name" value="TRNA THREONYLCARBAMOYLADENOSINE BIOSYNTHESIS PROTEIN TSAB"/>
    <property type="match status" value="1"/>
</dbReference>
<dbReference type="Proteomes" id="UP000198881">
    <property type="component" value="Unassembled WGS sequence"/>
</dbReference>
<dbReference type="Pfam" id="PF00814">
    <property type="entry name" value="TsaD"/>
    <property type="match status" value="1"/>
</dbReference>
<sequence>MSAPTDPTPENTVRSGCPDGPLLAIDASATASAAVVHRGQVLARFASTETNTHAEVLTPAVQQVLAEANVEARELAGLVAGVGPGPFTGLRAGLVTAQTLGFAWNLPVFGVMSLDAIALPAAEDAFRAGVEEFVVATDARRKEVYWAHYVSVGGQFQRLHGPFVTAPSDVTPLPAYGAGAGLYADILHAVEGFSDAVPDAGQLGLVGELALRRGRGLMPVVPLYLRDSDAKVPGPRKRAGTGAR</sequence>
<evidence type="ECO:0000313" key="3">
    <source>
        <dbReference type="Proteomes" id="UP000198881"/>
    </source>
</evidence>
<dbReference type="CDD" id="cd24032">
    <property type="entry name" value="ASKHA_NBD_TsaB"/>
    <property type="match status" value="1"/>
</dbReference>
<dbReference type="GO" id="GO:0002949">
    <property type="term" value="P:tRNA threonylcarbamoyladenosine modification"/>
    <property type="evidence" value="ECO:0007669"/>
    <property type="project" value="InterPro"/>
</dbReference>
<dbReference type="SUPFAM" id="SSF53067">
    <property type="entry name" value="Actin-like ATPase domain"/>
    <property type="match status" value="2"/>
</dbReference>
<dbReference type="InterPro" id="IPR022496">
    <property type="entry name" value="T6A_TsaB"/>
</dbReference>
<protein>
    <submittedName>
        <fullName evidence="2">tRNA threonylcarbamoyl adenosine modification protein YeaZ</fullName>
    </submittedName>
</protein>
<dbReference type="Gene3D" id="3.30.420.40">
    <property type="match status" value="2"/>
</dbReference>
<dbReference type="OrthoDB" id="9809995at2"/>
<dbReference type="InterPro" id="IPR043129">
    <property type="entry name" value="ATPase_NBD"/>
</dbReference>
<organism evidence="2 3">
    <name type="scientific">Micrococcus terreus</name>
    <dbReference type="NCBI Taxonomy" id="574650"/>
    <lineage>
        <taxon>Bacteria</taxon>
        <taxon>Bacillati</taxon>
        <taxon>Actinomycetota</taxon>
        <taxon>Actinomycetes</taxon>
        <taxon>Micrococcales</taxon>
        <taxon>Micrococcaceae</taxon>
        <taxon>Micrococcus</taxon>
    </lineage>
</organism>
<name>A0A1I7ME49_9MICC</name>
<reference evidence="2 3" key="1">
    <citation type="submission" date="2016-10" db="EMBL/GenBank/DDBJ databases">
        <authorList>
            <person name="de Groot N.N."/>
        </authorList>
    </citation>
    <scope>NUCLEOTIDE SEQUENCE [LARGE SCALE GENOMIC DNA]</scope>
    <source>
        <strain evidence="2 3">CGMCC 1.7054</strain>
    </source>
</reference>
<dbReference type="PANTHER" id="PTHR11735">
    <property type="entry name" value="TRNA N6-ADENOSINE THREONYLCARBAMOYLTRANSFERASE"/>
    <property type="match status" value="1"/>
</dbReference>
<evidence type="ECO:0000313" key="2">
    <source>
        <dbReference type="EMBL" id="SFV20201.1"/>
    </source>
</evidence>
<dbReference type="GO" id="GO:0005829">
    <property type="term" value="C:cytosol"/>
    <property type="evidence" value="ECO:0007669"/>
    <property type="project" value="TreeGrafter"/>
</dbReference>
<proteinExistence type="predicted"/>
<evidence type="ECO:0000259" key="1">
    <source>
        <dbReference type="Pfam" id="PF00814"/>
    </source>
</evidence>
<dbReference type="NCBIfam" id="TIGR03725">
    <property type="entry name" value="T6A_YeaZ"/>
    <property type="match status" value="1"/>
</dbReference>
<keyword evidence="3" id="KW-1185">Reference proteome</keyword>
<dbReference type="InterPro" id="IPR000905">
    <property type="entry name" value="Gcp-like_dom"/>
</dbReference>
<feature type="domain" description="Gcp-like" evidence="1">
    <location>
        <begin position="51"/>
        <end position="174"/>
    </location>
</feature>
<dbReference type="AlphaFoldDB" id="A0A1I7ME49"/>
<dbReference type="STRING" id="574650.SAMN04487966_101218"/>
<accession>A0A1I7ME49</accession>